<dbReference type="AlphaFoldDB" id="A0A0A9GG50"/>
<accession>A0A0A9GG50</accession>
<organism evidence="1">
    <name type="scientific">Arundo donax</name>
    <name type="common">Giant reed</name>
    <name type="synonym">Donax arundinaceus</name>
    <dbReference type="NCBI Taxonomy" id="35708"/>
    <lineage>
        <taxon>Eukaryota</taxon>
        <taxon>Viridiplantae</taxon>
        <taxon>Streptophyta</taxon>
        <taxon>Embryophyta</taxon>
        <taxon>Tracheophyta</taxon>
        <taxon>Spermatophyta</taxon>
        <taxon>Magnoliopsida</taxon>
        <taxon>Liliopsida</taxon>
        <taxon>Poales</taxon>
        <taxon>Poaceae</taxon>
        <taxon>PACMAD clade</taxon>
        <taxon>Arundinoideae</taxon>
        <taxon>Arundineae</taxon>
        <taxon>Arundo</taxon>
    </lineage>
</organism>
<sequence>MRTKNQFLMLPATSVVQQSLVNPSIHLGALVRSLCFSHVFANGLVHVPPIRAHQHHRKQLPLLIICLRPDLITQEAAAFAYNWINT</sequence>
<evidence type="ECO:0000313" key="1">
    <source>
        <dbReference type="EMBL" id="JAE24065.1"/>
    </source>
</evidence>
<dbReference type="EMBL" id="GBRH01173831">
    <property type="protein sequence ID" value="JAE24065.1"/>
    <property type="molecule type" value="Transcribed_RNA"/>
</dbReference>
<reference evidence="1" key="1">
    <citation type="submission" date="2014-09" db="EMBL/GenBank/DDBJ databases">
        <authorList>
            <person name="Magalhaes I.L.F."/>
            <person name="Oliveira U."/>
            <person name="Santos F.R."/>
            <person name="Vidigal T.H.D.A."/>
            <person name="Brescovit A.D."/>
            <person name="Santos A.J."/>
        </authorList>
    </citation>
    <scope>NUCLEOTIDE SEQUENCE</scope>
    <source>
        <tissue evidence="1">Shoot tissue taken approximately 20 cm above the soil surface</tissue>
    </source>
</reference>
<reference evidence="1" key="2">
    <citation type="journal article" date="2015" name="Data Brief">
        <title>Shoot transcriptome of the giant reed, Arundo donax.</title>
        <authorList>
            <person name="Barrero R.A."/>
            <person name="Guerrero F.D."/>
            <person name="Moolhuijzen P."/>
            <person name="Goolsby J.A."/>
            <person name="Tidwell J."/>
            <person name="Bellgard S.E."/>
            <person name="Bellgard M.I."/>
        </authorList>
    </citation>
    <scope>NUCLEOTIDE SEQUENCE</scope>
    <source>
        <tissue evidence="1">Shoot tissue taken approximately 20 cm above the soil surface</tissue>
    </source>
</reference>
<name>A0A0A9GG50_ARUDO</name>
<protein>
    <submittedName>
        <fullName evidence="1">Uncharacterized protein</fullName>
    </submittedName>
</protein>
<proteinExistence type="predicted"/>